<dbReference type="AlphaFoldDB" id="A0AA35R6B9"/>
<reference evidence="4" key="1">
    <citation type="submission" date="2023-03" db="EMBL/GenBank/DDBJ databases">
        <authorList>
            <person name="Steffen K."/>
            <person name="Cardenas P."/>
        </authorList>
    </citation>
    <scope>NUCLEOTIDE SEQUENCE</scope>
</reference>
<dbReference type="InterPro" id="IPR026956">
    <property type="entry name" value="D-ser_dehydrat-like_dom"/>
</dbReference>
<dbReference type="Pfam" id="PF01168">
    <property type="entry name" value="Ala_racemase_N"/>
    <property type="match status" value="1"/>
</dbReference>
<evidence type="ECO:0000256" key="2">
    <source>
        <dbReference type="ARBA" id="ARBA00023239"/>
    </source>
</evidence>
<comment type="similarity">
    <text evidence="1">Belongs to the DSD1 family.</text>
</comment>
<protein>
    <submittedName>
        <fullName evidence="4">3-hydroxy-D-aspartate aldolase</fullName>
    </submittedName>
</protein>
<keyword evidence="2" id="KW-0456">Lyase</keyword>
<dbReference type="Pfam" id="PF14031">
    <property type="entry name" value="D-ser_dehydrat"/>
    <property type="match status" value="1"/>
</dbReference>
<proteinExistence type="inferred from homology"/>
<gene>
    <name evidence="4" type="ORF">GBAR_LOCUS4088</name>
</gene>
<dbReference type="PANTHER" id="PTHR28004:SF2">
    <property type="entry name" value="D-SERINE DEHYDRATASE"/>
    <property type="match status" value="1"/>
</dbReference>
<dbReference type="SMART" id="SM01119">
    <property type="entry name" value="D-ser_dehydrat"/>
    <property type="match status" value="1"/>
</dbReference>
<comment type="caution">
    <text evidence="4">The sequence shown here is derived from an EMBL/GenBank/DDBJ whole genome shotgun (WGS) entry which is preliminary data.</text>
</comment>
<feature type="domain" description="D-serine dehydratase-like" evidence="3">
    <location>
        <begin position="244"/>
        <end position="333"/>
    </location>
</feature>
<keyword evidence="5" id="KW-1185">Reference proteome</keyword>
<dbReference type="InterPro" id="IPR042208">
    <property type="entry name" value="D-ser_dehydrat-like_sf"/>
</dbReference>
<sequence>MERPTFKPIGTPSEELDTPALVVDLDALDANIKLVHGAVRASGASIRPSLDSHLCPAIGHIQVGAGGTNGVAVSTLGQAEVFSQHGFSDILLTNLVVTRPKISRAVALARRIKLAVLADSASNVDTLSAAAQSSGSTIGIAVPVRTTTTTIGVIPSEAPSLAVHIAGSPNVDLAGLVSSSGVEPLLEAAAACQAAGVHVPMVAVQGSADLDASAASDGISDVLADSYALNDNSLASRRPELQKAARILATVVSSKDDGLVWVDAGLKATSIDTGLPAVDNVDGAVVPRMSAEHGALVDEGNLGWDLDLGSKVWLVPDDIANTANVYDYIHATRNGQLEAVWEVSARGRYN</sequence>
<dbReference type="InterPro" id="IPR051466">
    <property type="entry name" value="D-amino_acid_metab_enzyme"/>
</dbReference>
<dbReference type="GO" id="GO:0008721">
    <property type="term" value="F:D-serine ammonia-lyase activity"/>
    <property type="evidence" value="ECO:0007669"/>
    <property type="project" value="TreeGrafter"/>
</dbReference>
<dbReference type="PANTHER" id="PTHR28004">
    <property type="entry name" value="ZGC:162816-RELATED"/>
    <property type="match status" value="1"/>
</dbReference>
<dbReference type="Gene3D" id="2.40.37.20">
    <property type="entry name" value="D-serine dehydratase-like domain"/>
    <property type="match status" value="1"/>
</dbReference>
<dbReference type="GO" id="GO:0036088">
    <property type="term" value="P:D-serine catabolic process"/>
    <property type="evidence" value="ECO:0007669"/>
    <property type="project" value="TreeGrafter"/>
</dbReference>
<evidence type="ECO:0000256" key="1">
    <source>
        <dbReference type="ARBA" id="ARBA00005323"/>
    </source>
</evidence>
<name>A0AA35R6B9_GEOBA</name>
<accession>A0AA35R6B9</accession>
<dbReference type="SUPFAM" id="SSF51419">
    <property type="entry name" value="PLP-binding barrel"/>
    <property type="match status" value="1"/>
</dbReference>
<dbReference type="EMBL" id="CASHTH010000581">
    <property type="protein sequence ID" value="CAI8005180.1"/>
    <property type="molecule type" value="Genomic_DNA"/>
</dbReference>
<evidence type="ECO:0000259" key="3">
    <source>
        <dbReference type="SMART" id="SM01119"/>
    </source>
</evidence>
<evidence type="ECO:0000313" key="5">
    <source>
        <dbReference type="Proteomes" id="UP001174909"/>
    </source>
</evidence>
<organism evidence="4 5">
    <name type="scientific">Geodia barretti</name>
    <name type="common">Barrett's horny sponge</name>
    <dbReference type="NCBI Taxonomy" id="519541"/>
    <lineage>
        <taxon>Eukaryota</taxon>
        <taxon>Metazoa</taxon>
        <taxon>Porifera</taxon>
        <taxon>Demospongiae</taxon>
        <taxon>Heteroscleromorpha</taxon>
        <taxon>Tetractinellida</taxon>
        <taxon>Astrophorina</taxon>
        <taxon>Geodiidae</taxon>
        <taxon>Geodia</taxon>
    </lineage>
</organism>
<dbReference type="Proteomes" id="UP001174909">
    <property type="component" value="Unassembled WGS sequence"/>
</dbReference>
<dbReference type="InterPro" id="IPR029066">
    <property type="entry name" value="PLP-binding_barrel"/>
</dbReference>
<dbReference type="Gene3D" id="3.20.20.10">
    <property type="entry name" value="Alanine racemase"/>
    <property type="match status" value="1"/>
</dbReference>
<evidence type="ECO:0000313" key="4">
    <source>
        <dbReference type="EMBL" id="CAI8005180.1"/>
    </source>
</evidence>
<dbReference type="InterPro" id="IPR001608">
    <property type="entry name" value="Ala_racemase_N"/>
</dbReference>